<evidence type="ECO:0000256" key="2">
    <source>
        <dbReference type="ARBA" id="ARBA00022540"/>
    </source>
</evidence>
<feature type="compositionally biased region" description="Basic and acidic residues" evidence="7">
    <location>
        <begin position="373"/>
        <end position="382"/>
    </location>
</feature>
<dbReference type="PANTHER" id="PTHR10352">
    <property type="entry name" value="EUKARYOTIC TRANSLATION INITIATION FACTOR 3 SUBUNIT G"/>
    <property type="match status" value="1"/>
</dbReference>
<dbReference type="GO" id="GO:0033290">
    <property type="term" value="C:eukaryotic 48S preinitiation complex"/>
    <property type="evidence" value="ECO:0007669"/>
    <property type="project" value="UniProtKB-UniRule"/>
</dbReference>
<feature type="compositionally biased region" description="Low complexity" evidence="7">
    <location>
        <begin position="325"/>
        <end position="345"/>
    </location>
</feature>
<dbReference type="InterPro" id="IPR035979">
    <property type="entry name" value="RBD_domain_sf"/>
</dbReference>
<feature type="region of interest" description="Disordered" evidence="7">
    <location>
        <begin position="320"/>
        <end position="391"/>
    </location>
</feature>
<keyword evidence="3 6" id="KW-0694">RNA-binding</keyword>
<gene>
    <name evidence="10" type="ORF">BBI17_004326</name>
    <name evidence="11" type="ORF">BBO99_00001182</name>
    <name evidence="9" type="ORF">JM18_002203</name>
</gene>
<dbReference type="EMBL" id="MAYM02000856">
    <property type="protein sequence ID" value="RLN32264.1"/>
    <property type="molecule type" value="Genomic_DNA"/>
</dbReference>
<evidence type="ECO:0000313" key="9">
    <source>
        <dbReference type="EMBL" id="KAG2527806.1"/>
    </source>
</evidence>
<feature type="compositionally biased region" description="Polar residues" evidence="7">
    <location>
        <begin position="463"/>
        <end position="477"/>
    </location>
</feature>
<evidence type="ECO:0000256" key="3">
    <source>
        <dbReference type="ARBA" id="ARBA00022884"/>
    </source>
</evidence>
<dbReference type="InterPro" id="IPR012677">
    <property type="entry name" value="Nucleotide-bd_a/b_plait_sf"/>
</dbReference>
<dbReference type="GO" id="GO:0016282">
    <property type="term" value="C:eukaryotic 43S preinitiation complex"/>
    <property type="evidence" value="ECO:0007669"/>
    <property type="project" value="UniProtKB-UniRule"/>
</dbReference>
<dbReference type="CDD" id="cd18316">
    <property type="entry name" value="BTB_POZ_KCTD-like"/>
    <property type="match status" value="1"/>
</dbReference>
<comment type="similarity">
    <text evidence="5">Belongs to the eIF-3 subunit G family.</text>
</comment>
<dbReference type="Proteomes" id="UP000792063">
    <property type="component" value="Unassembled WGS sequence"/>
</dbReference>
<evidence type="ECO:0000256" key="6">
    <source>
        <dbReference type="PROSITE-ProRule" id="PRU00176"/>
    </source>
</evidence>
<sequence length="494" mass="55332">MLSREYLRRELEREWALIESAENKLLEEKKKVVAEWVSVEDAQREYDAKREEFEKTVSKYFSFLPDDTVIMFNVGGQLFKSTVKVWTRDRFSILAQLCTTSPKLLPDKDGSFYFDRDFWVFRHVLNFLRGNKLPDSVEELRDLYCEASFYRLGLLRHAIEARMIGEDAMATSVLLTRSAETKIPSVGASVTETRPAEENAESKAALETETQTPLMVSKYSELPDPKRALERKKWAKFGGALDDGDNSNVTYMSYEEVTLEDPNADQVLPGEKKEEENIFAGVKNSSIVVCRHCGMVGDHWTLKCPYKDTPKDELEADMAKRAESGDAPSSDAAASSAPEARSGSALDGAFGSSKYVPPSLRGRAGGADVGGESSRDDDRDSATLRVTNVSPDTREDDLKELFRSFGPVSRVYLAKDRETFQSRGFAFVSFVYREDAEKALNKLQGYGYDHLILKLEWAKPSNKPAQQDAGSMGTTFRSGYGKALPQNVAPPPRK</sequence>
<dbReference type="STRING" id="325452.A0A3R7K355"/>
<accession>A0A3R7K355</accession>
<evidence type="ECO:0000313" key="12">
    <source>
        <dbReference type="Proteomes" id="UP000285624"/>
    </source>
</evidence>
<evidence type="ECO:0000259" key="8">
    <source>
        <dbReference type="PROSITE" id="PS50102"/>
    </source>
</evidence>
<name>A0A3R7K355_9STRA</name>
<keyword evidence="4 5" id="KW-0648">Protein biosynthesis</keyword>
<dbReference type="SUPFAM" id="SSF54928">
    <property type="entry name" value="RNA-binding domain, RBD"/>
    <property type="match status" value="1"/>
</dbReference>
<dbReference type="InterPro" id="IPR011333">
    <property type="entry name" value="SKP1/BTB/POZ_sf"/>
</dbReference>
<dbReference type="Proteomes" id="UP000285624">
    <property type="component" value="Unassembled WGS sequence"/>
</dbReference>
<dbReference type="EMBL" id="JPWU03000072">
    <property type="protein sequence ID" value="KAG2527806.1"/>
    <property type="molecule type" value="Genomic_DNA"/>
</dbReference>
<evidence type="ECO:0000313" key="13">
    <source>
        <dbReference type="Proteomes" id="UP000285883"/>
    </source>
</evidence>
<dbReference type="HAMAP" id="MF_03006">
    <property type="entry name" value="eIF3g"/>
    <property type="match status" value="1"/>
</dbReference>
<organism evidence="11 12">
    <name type="scientific">Phytophthora kernoviae</name>
    <dbReference type="NCBI Taxonomy" id="325452"/>
    <lineage>
        <taxon>Eukaryota</taxon>
        <taxon>Sar</taxon>
        <taxon>Stramenopiles</taxon>
        <taxon>Oomycota</taxon>
        <taxon>Peronosporomycetes</taxon>
        <taxon>Peronosporales</taxon>
        <taxon>Peronosporaceae</taxon>
        <taxon>Phytophthora</taxon>
    </lineage>
</organism>
<dbReference type="CDD" id="cd12408">
    <property type="entry name" value="RRM_eIF3G_like"/>
    <property type="match status" value="1"/>
</dbReference>
<dbReference type="InterPro" id="IPR003131">
    <property type="entry name" value="T1-type_BTB"/>
</dbReference>
<comment type="function">
    <text evidence="5">RNA-binding component of the eukaryotic translation initiation factor 3 (eIF-3) complex, which is involved in protein synthesis of a specialized repertoire of mRNAs and, together with other initiation factors, stimulates binding of mRNA and methionyl-tRNAi to the 40S ribosome. The eIF-3 complex specifically targets and initiates translation of a subset of mRNAs involved in cell proliferation. This subunit can bind 18S rRNA.</text>
</comment>
<dbReference type="Proteomes" id="UP000285883">
    <property type="component" value="Unassembled WGS sequence"/>
</dbReference>
<dbReference type="EMBL" id="MBDN02000017">
    <property type="protein sequence ID" value="RLN84605.1"/>
    <property type="molecule type" value="Genomic_DNA"/>
</dbReference>
<dbReference type="SMART" id="SM00360">
    <property type="entry name" value="RRM"/>
    <property type="match status" value="1"/>
</dbReference>
<keyword evidence="1 5" id="KW-0963">Cytoplasm</keyword>
<dbReference type="Gene3D" id="3.30.70.330">
    <property type="match status" value="1"/>
</dbReference>
<dbReference type="Pfam" id="PF02214">
    <property type="entry name" value="BTB_2"/>
    <property type="match status" value="1"/>
</dbReference>
<dbReference type="AlphaFoldDB" id="A0A3R7K355"/>
<dbReference type="InterPro" id="IPR000504">
    <property type="entry name" value="RRM_dom"/>
</dbReference>
<dbReference type="GO" id="GO:0051260">
    <property type="term" value="P:protein homooligomerization"/>
    <property type="evidence" value="ECO:0007669"/>
    <property type="project" value="InterPro"/>
</dbReference>
<dbReference type="Pfam" id="PF12353">
    <property type="entry name" value="eIF3g"/>
    <property type="match status" value="1"/>
</dbReference>
<evidence type="ECO:0000256" key="5">
    <source>
        <dbReference type="HAMAP-Rule" id="MF_03006"/>
    </source>
</evidence>
<dbReference type="InterPro" id="IPR034240">
    <property type="entry name" value="eIF3G_RRM"/>
</dbReference>
<dbReference type="Pfam" id="PF00076">
    <property type="entry name" value="RRM_1"/>
    <property type="match status" value="1"/>
</dbReference>
<protein>
    <recommendedName>
        <fullName evidence="5">Eukaryotic translation initiation factor 3 subunit G</fullName>
        <shortName evidence="5">eIF3g</shortName>
    </recommendedName>
    <alternativeName>
        <fullName evidence="5">Eukaryotic translation initiation factor 3 RNA-binding subunit</fullName>
        <shortName evidence="5">eIF-3 RNA-binding subunit</shortName>
    </alternativeName>
    <alternativeName>
        <fullName evidence="5">Eukaryotic translation initiation factor 3 subunit 4</fullName>
    </alternativeName>
</protein>
<comment type="subunit">
    <text evidence="5">Component of the eukaryotic translation initiation factor 3 (eIF-3) complex.</text>
</comment>
<evidence type="ECO:0000256" key="4">
    <source>
        <dbReference type="ARBA" id="ARBA00022917"/>
    </source>
</evidence>
<dbReference type="GO" id="GO:0001732">
    <property type="term" value="P:formation of cytoplasmic translation initiation complex"/>
    <property type="evidence" value="ECO:0007669"/>
    <property type="project" value="UniProtKB-UniRule"/>
</dbReference>
<evidence type="ECO:0000313" key="10">
    <source>
        <dbReference type="EMBL" id="RLN32264.1"/>
    </source>
</evidence>
<dbReference type="InterPro" id="IPR017334">
    <property type="entry name" value="eIF3_g"/>
</dbReference>
<dbReference type="PROSITE" id="PS50102">
    <property type="entry name" value="RRM"/>
    <property type="match status" value="1"/>
</dbReference>
<proteinExistence type="inferred from homology"/>
<comment type="subcellular location">
    <subcellularLocation>
        <location evidence="5">Cytoplasm</location>
    </subcellularLocation>
</comment>
<dbReference type="GO" id="GO:0003743">
    <property type="term" value="F:translation initiation factor activity"/>
    <property type="evidence" value="ECO:0007669"/>
    <property type="project" value="UniProtKB-UniRule"/>
</dbReference>
<reference evidence="12 13" key="2">
    <citation type="submission" date="2018-07" db="EMBL/GenBank/DDBJ databases">
        <title>Genome sequencing of oomycete isolates from Chile give support for New Zealand origin for Phytophthora kernoviae and make available the first Nothophytophthora sp. genome.</title>
        <authorList>
            <person name="Studholme D.J."/>
            <person name="Sanfuentes E."/>
            <person name="Panda P."/>
            <person name="Hill R."/>
            <person name="Sambles C."/>
            <person name="Grant M."/>
            <person name="Williams N.M."/>
            <person name="Mcdougal R.L."/>
        </authorList>
    </citation>
    <scope>NUCLEOTIDE SEQUENCE [LARGE SCALE GENOMIC DNA]</scope>
    <source>
        <strain evidence="10">Chile2</strain>
        <strain evidence="11">Chile4</strain>
    </source>
</reference>
<evidence type="ECO:0000256" key="1">
    <source>
        <dbReference type="ARBA" id="ARBA00022490"/>
    </source>
</evidence>
<comment type="caution">
    <text evidence="11">The sequence shown here is derived from an EMBL/GenBank/DDBJ whole genome shotgun (WGS) entry which is preliminary data.</text>
</comment>
<dbReference type="InterPro" id="IPR024675">
    <property type="entry name" value="eIF3g_N"/>
</dbReference>
<dbReference type="GO" id="GO:0005852">
    <property type="term" value="C:eukaryotic translation initiation factor 3 complex"/>
    <property type="evidence" value="ECO:0007669"/>
    <property type="project" value="UniProtKB-UniRule"/>
</dbReference>
<dbReference type="Gene3D" id="3.30.710.10">
    <property type="entry name" value="Potassium Channel Kv1.1, Chain A"/>
    <property type="match status" value="1"/>
</dbReference>
<reference evidence="9" key="3">
    <citation type="submission" date="2020-06" db="EMBL/GenBank/DDBJ databases">
        <authorList>
            <person name="Studholme D.J."/>
        </authorList>
    </citation>
    <scope>NUCLEOTIDE SEQUENCE</scope>
    <source>
        <strain evidence="9">NZFS 3630</strain>
    </source>
</reference>
<dbReference type="GO" id="GO:0003723">
    <property type="term" value="F:RNA binding"/>
    <property type="evidence" value="ECO:0007669"/>
    <property type="project" value="UniProtKB-UniRule"/>
</dbReference>
<reference evidence="9" key="1">
    <citation type="journal article" date="2015" name="Genom Data">
        <title>Genome sequences of six Phytophthora species associated with forests in New Zealand.</title>
        <authorList>
            <person name="Studholme D.J."/>
            <person name="McDougal R.L."/>
            <person name="Sambles C."/>
            <person name="Hansen E."/>
            <person name="Hardy G."/>
            <person name="Grant M."/>
            <person name="Ganley R.J."/>
            <person name="Williams N.M."/>
        </authorList>
    </citation>
    <scope>NUCLEOTIDE SEQUENCE</scope>
    <source>
        <strain evidence="9">NZFS 3630</strain>
    </source>
</reference>
<evidence type="ECO:0000313" key="11">
    <source>
        <dbReference type="EMBL" id="RLN84605.1"/>
    </source>
</evidence>
<evidence type="ECO:0000256" key="7">
    <source>
        <dbReference type="SAM" id="MobiDB-lite"/>
    </source>
</evidence>
<feature type="region of interest" description="Disordered" evidence="7">
    <location>
        <begin position="462"/>
        <end position="494"/>
    </location>
</feature>
<dbReference type="SUPFAM" id="SSF54695">
    <property type="entry name" value="POZ domain"/>
    <property type="match status" value="1"/>
</dbReference>
<keyword evidence="2 5" id="KW-0396">Initiation factor</keyword>
<keyword evidence="12" id="KW-1185">Reference proteome</keyword>
<feature type="domain" description="RRM" evidence="8">
    <location>
        <begin position="382"/>
        <end position="460"/>
    </location>
</feature>